<evidence type="ECO:0000256" key="1">
    <source>
        <dbReference type="ARBA" id="ARBA00001576"/>
    </source>
</evidence>
<dbReference type="EMBL" id="LR899012">
    <property type="protein sequence ID" value="CAD7088104.1"/>
    <property type="molecule type" value="Genomic_DNA"/>
</dbReference>
<dbReference type="AlphaFoldDB" id="A0A7R8UY41"/>
<evidence type="ECO:0000256" key="9">
    <source>
        <dbReference type="RuleBase" id="RU361180"/>
    </source>
</evidence>
<proteinExistence type="inferred from homology"/>
<evidence type="ECO:0000256" key="4">
    <source>
        <dbReference type="ARBA" id="ARBA00019905"/>
    </source>
</evidence>
<comment type="similarity">
    <text evidence="2 9">Belongs to the glycosyl hydrolase 37 family.</text>
</comment>
<evidence type="ECO:0000256" key="6">
    <source>
        <dbReference type="ARBA" id="ARBA00022801"/>
    </source>
</evidence>
<evidence type="ECO:0000256" key="10">
    <source>
        <dbReference type="SAM" id="SignalP"/>
    </source>
</evidence>
<dbReference type="Gene3D" id="1.50.10.10">
    <property type="match status" value="1"/>
</dbReference>
<keyword evidence="7" id="KW-0325">Glycoprotein</keyword>
<dbReference type="InterPro" id="IPR018232">
    <property type="entry name" value="Glyco_hydro_37_CS"/>
</dbReference>
<dbReference type="PROSITE" id="PS00927">
    <property type="entry name" value="TREHALASE_1"/>
    <property type="match status" value="1"/>
</dbReference>
<reference evidence="11 12" key="1">
    <citation type="submission" date="2020-11" db="EMBL/GenBank/DDBJ databases">
        <authorList>
            <person name="Wallbank WR R."/>
            <person name="Pardo Diaz C."/>
            <person name="Kozak K."/>
            <person name="Martin S."/>
            <person name="Jiggins C."/>
            <person name="Moest M."/>
            <person name="Warren A I."/>
            <person name="Generalovic N T."/>
            <person name="Byers J.R.P. K."/>
            <person name="Montejo-Kovacevich G."/>
            <person name="Yen C E."/>
        </authorList>
    </citation>
    <scope>NUCLEOTIDE SEQUENCE [LARGE SCALE GENOMIC DNA]</scope>
</reference>
<gene>
    <name evidence="11" type="ORF">HERILL_LOCUS10758</name>
</gene>
<dbReference type="FunCoup" id="A0A7R8UY41">
    <property type="interactions" value="262"/>
</dbReference>
<dbReference type="Pfam" id="PF01204">
    <property type="entry name" value="Trehalase"/>
    <property type="match status" value="1"/>
</dbReference>
<keyword evidence="12" id="KW-1185">Reference proteome</keyword>
<name>A0A7R8UY41_HERIL</name>
<protein>
    <recommendedName>
        <fullName evidence="4 9">Trehalase</fullName>
        <ecNumber evidence="3 9">3.2.1.28</ecNumber>
    </recommendedName>
    <alternativeName>
        <fullName evidence="9">Alpha-trehalose glucohydrolase</fullName>
    </alternativeName>
</protein>
<dbReference type="GO" id="GO:0005993">
    <property type="term" value="P:trehalose catabolic process"/>
    <property type="evidence" value="ECO:0007669"/>
    <property type="project" value="TreeGrafter"/>
</dbReference>
<dbReference type="SUPFAM" id="SSF48208">
    <property type="entry name" value="Six-hairpin glycosidases"/>
    <property type="match status" value="1"/>
</dbReference>
<organism evidence="11 12">
    <name type="scientific">Hermetia illucens</name>
    <name type="common">Black soldier fly</name>
    <dbReference type="NCBI Taxonomy" id="343691"/>
    <lineage>
        <taxon>Eukaryota</taxon>
        <taxon>Metazoa</taxon>
        <taxon>Ecdysozoa</taxon>
        <taxon>Arthropoda</taxon>
        <taxon>Hexapoda</taxon>
        <taxon>Insecta</taxon>
        <taxon>Pterygota</taxon>
        <taxon>Neoptera</taxon>
        <taxon>Endopterygota</taxon>
        <taxon>Diptera</taxon>
        <taxon>Brachycera</taxon>
        <taxon>Stratiomyomorpha</taxon>
        <taxon>Stratiomyidae</taxon>
        <taxon>Hermetiinae</taxon>
        <taxon>Hermetia</taxon>
    </lineage>
</organism>
<keyword evidence="8 9" id="KW-0326">Glycosidase</keyword>
<dbReference type="PANTHER" id="PTHR23403">
    <property type="entry name" value="TREHALASE"/>
    <property type="match status" value="1"/>
</dbReference>
<dbReference type="InterPro" id="IPR008928">
    <property type="entry name" value="6-hairpin_glycosidase_sf"/>
</dbReference>
<dbReference type="EC" id="3.2.1.28" evidence="3 9"/>
<dbReference type="OrthoDB" id="3542292at2759"/>
<evidence type="ECO:0000313" key="12">
    <source>
        <dbReference type="Proteomes" id="UP000594454"/>
    </source>
</evidence>
<comment type="catalytic activity">
    <reaction evidence="1 9">
        <text>alpha,alpha-trehalose + H2O = alpha-D-glucose + beta-D-glucose</text>
        <dbReference type="Rhea" id="RHEA:32675"/>
        <dbReference type="ChEBI" id="CHEBI:15377"/>
        <dbReference type="ChEBI" id="CHEBI:15903"/>
        <dbReference type="ChEBI" id="CHEBI:16551"/>
        <dbReference type="ChEBI" id="CHEBI:17925"/>
        <dbReference type="EC" id="3.2.1.28"/>
    </reaction>
</comment>
<evidence type="ECO:0000256" key="2">
    <source>
        <dbReference type="ARBA" id="ARBA00005615"/>
    </source>
</evidence>
<dbReference type="GO" id="GO:0004555">
    <property type="term" value="F:alpha,alpha-trehalase activity"/>
    <property type="evidence" value="ECO:0007669"/>
    <property type="project" value="UniProtKB-EC"/>
</dbReference>
<dbReference type="InterPro" id="IPR012341">
    <property type="entry name" value="6hp_glycosidase-like_sf"/>
</dbReference>
<dbReference type="PANTHER" id="PTHR23403:SF1">
    <property type="entry name" value="TREHALASE"/>
    <property type="match status" value="1"/>
</dbReference>
<dbReference type="InParanoid" id="A0A7R8UY41"/>
<sequence length="605" mass="69598">MLKANFLFGLVLNFNVIRCGLVTSSKGVATYNYESEPETCEIFCHGRLLHTIQMAQLYPDSKTFVDMKLKDTPAQTLKAFDDMMAAKNNTPSKDDLKQFVEDNFEKSGTEFEDWDPSDWKENPKFLQLVYNSELRSWGSNLNHLWKMLGRKMIKDVALHPELYSIIYVENPVIVPGGRFKEFYYWDSYWIVRGLLYSEMYTTTRGMLSNFLSIVERFGFIPNGGRVYYSKRSQPPLLAAMIQSYIEFTGDDEFAIKSVDILEHEFEFWMNNHTHEINGHILAAYGDASTGPRPESYSEDVKTAEIFETDAEKEECYSELKAAAESGMDFSSRWFIVADGSNNGTLKDLKTRSIIPVELNAILFWNAKIIAGIHSKSGNIEKANQYETKAQEIYRAIQAVLWDEDVGAWLDYDMINNKRRNYFVPTNLAPLWMKCYNISDTEHIASRVLKYINDTGIDQYPGGVPNTLSKTGEQWDFPNVWPPMQYLLIEGLEKLGTKETKELAYKWAERWTLSNYKAFKDTTHMFEKYDAEEFGGHGKGGEYEVQLGFGWSNGVVIEFLAKYGDKLRVAGGSGLLYWEDRCGESVDIRSMLRFFCDLLSKVFLIN</sequence>
<dbReference type="PROSITE" id="PS00928">
    <property type="entry name" value="TREHALASE_2"/>
    <property type="match status" value="1"/>
</dbReference>
<feature type="chain" id="PRO_5030573372" description="Trehalase" evidence="10">
    <location>
        <begin position="20"/>
        <end position="605"/>
    </location>
</feature>
<feature type="signal peptide" evidence="10">
    <location>
        <begin position="1"/>
        <end position="19"/>
    </location>
</feature>
<keyword evidence="6 9" id="KW-0378">Hydrolase</keyword>
<evidence type="ECO:0000256" key="5">
    <source>
        <dbReference type="ARBA" id="ARBA00022729"/>
    </source>
</evidence>
<dbReference type="FunFam" id="1.50.10.10:FF:000034">
    <property type="entry name" value="Trehalase"/>
    <property type="match status" value="1"/>
</dbReference>
<dbReference type="Proteomes" id="UP000594454">
    <property type="component" value="Chromosome 4"/>
</dbReference>
<evidence type="ECO:0000313" key="11">
    <source>
        <dbReference type="EMBL" id="CAD7088104.1"/>
    </source>
</evidence>
<dbReference type="InterPro" id="IPR001661">
    <property type="entry name" value="Glyco_hydro_37"/>
</dbReference>
<keyword evidence="5 10" id="KW-0732">Signal</keyword>
<evidence type="ECO:0000256" key="3">
    <source>
        <dbReference type="ARBA" id="ARBA00012757"/>
    </source>
</evidence>
<accession>A0A7R8UY41</accession>
<evidence type="ECO:0000256" key="7">
    <source>
        <dbReference type="ARBA" id="ARBA00023180"/>
    </source>
</evidence>
<dbReference type="PRINTS" id="PR00744">
    <property type="entry name" value="GLHYDRLASE37"/>
</dbReference>
<evidence type="ECO:0000256" key="8">
    <source>
        <dbReference type="ARBA" id="ARBA00023295"/>
    </source>
</evidence>